<organism evidence="2 3">
    <name type="scientific">Phoxinus phoxinus</name>
    <name type="common">Eurasian minnow</name>
    <dbReference type="NCBI Taxonomy" id="58324"/>
    <lineage>
        <taxon>Eukaryota</taxon>
        <taxon>Metazoa</taxon>
        <taxon>Chordata</taxon>
        <taxon>Craniata</taxon>
        <taxon>Vertebrata</taxon>
        <taxon>Euteleostomi</taxon>
        <taxon>Actinopterygii</taxon>
        <taxon>Neopterygii</taxon>
        <taxon>Teleostei</taxon>
        <taxon>Ostariophysi</taxon>
        <taxon>Cypriniformes</taxon>
        <taxon>Leuciscidae</taxon>
        <taxon>Phoxininae</taxon>
        <taxon>Phoxinus</taxon>
    </lineage>
</organism>
<feature type="region of interest" description="Disordered" evidence="1">
    <location>
        <begin position="1"/>
        <end position="30"/>
    </location>
</feature>
<dbReference type="EMBL" id="JAYKXH010000017">
    <property type="protein sequence ID" value="KAK7138568.1"/>
    <property type="molecule type" value="Genomic_DNA"/>
</dbReference>
<accession>A0AAN9GYE6</accession>
<dbReference type="AlphaFoldDB" id="A0AAN9GYE6"/>
<gene>
    <name evidence="2" type="ORF">R3I93_015871</name>
</gene>
<evidence type="ECO:0000313" key="3">
    <source>
        <dbReference type="Proteomes" id="UP001364617"/>
    </source>
</evidence>
<comment type="caution">
    <text evidence="2">The sequence shown here is derived from an EMBL/GenBank/DDBJ whole genome shotgun (WGS) entry which is preliminary data.</text>
</comment>
<proteinExistence type="predicted"/>
<sequence length="227" mass="25301">MTLDSTRHTSEPDRQNRGGDCEGSSDRDQKEQRFFRLIRGEECEDEEPAGKRRHVAHYTQEYDRPVLKTPAYQNNMVPETQAFFHGATVKRRVLTSRPVTQTPRRWSAECGATAAPRKRTGKENYGPGSPERRIGSSPAESSVPEKHTLLSPEKCVSAGDTLASLFTQDSEGLCVIAHRDQHSLQEDKSVCSVSVCSVSSVCGSGKEEEEEEMLFTQDSEGNMVIKH</sequence>
<evidence type="ECO:0000256" key="1">
    <source>
        <dbReference type="SAM" id="MobiDB-lite"/>
    </source>
</evidence>
<evidence type="ECO:0000313" key="2">
    <source>
        <dbReference type="EMBL" id="KAK7138568.1"/>
    </source>
</evidence>
<feature type="region of interest" description="Disordered" evidence="1">
    <location>
        <begin position="101"/>
        <end position="148"/>
    </location>
</feature>
<dbReference type="Proteomes" id="UP001364617">
    <property type="component" value="Unassembled WGS sequence"/>
</dbReference>
<keyword evidence="3" id="KW-1185">Reference proteome</keyword>
<name>A0AAN9GYE6_9TELE</name>
<protein>
    <submittedName>
        <fullName evidence="2">Uncharacterized protein</fullName>
    </submittedName>
</protein>
<feature type="region of interest" description="Disordered" evidence="1">
    <location>
        <begin position="38"/>
        <end position="57"/>
    </location>
</feature>
<reference evidence="2 3" key="1">
    <citation type="submission" date="2024-02" db="EMBL/GenBank/DDBJ databases">
        <title>Chromosome-level genome assembly of the Eurasian Minnow (Phoxinus phoxinus).</title>
        <authorList>
            <person name="Oriowo T.O."/>
            <person name="Martin S."/>
            <person name="Stange M."/>
            <person name="Chrysostomakis Y."/>
            <person name="Brown T."/>
            <person name="Winkler S."/>
            <person name="Kukowka S."/>
            <person name="Myers E.W."/>
            <person name="Bohne A."/>
        </authorList>
    </citation>
    <scope>NUCLEOTIDE SEQUENCE [LARGE SCALE GENOMIC DNA]</scope>
    <source>
        <strain evidence="2">ZFMK-TIS-60720</strain>
        <tissue evidence="2">Whole Organism</tissue>
    </source>
</reference>